<reference evidence="3" key="1">
    <citation type="journal article" date="2009" name="Nature">
        <title>Genome sequence and analysis of the Irish potato famine pathogen Phytophthora infestans.</title>
        <authorList>
            <consortium name="The Broad Institute Genome Sequencing Platform"/>
            <person name="Haas B.J."/>
            <person name="Kamoun S."/>
            <person name="Zody M.C."/>
            <person name="Jiang R.H."/>
            <person name="Handsaker R.E."/>
            <person name="Cano L.M."/>
            <person name="Grabherr M."/>
            <person name="Kodira C.D."/>
            <person name="Raffaele S."/>
            <person name="Torto-Alalibo T."/>
            <person name="Bozkurt T.O."/>
            <person name="Ah-Fong A.M."/>
            <person name="Alvarado L."/>
            <person name="Anderson V.L."/>
            <person name="Armstrong M.R."/>
            <person name="Avrova A."/>
            <person name="Baxter L."/>
            <person name="Beynon J."/>
            <person name="Boevink P.C."/>
            <person name="Bollmann S.R."/>
            <person name="Bos J.I."/>
            <person name="Bulone V."/>
            <person name="Cai G."/>
            <person name="Cakir C."/>
            <person name="Carrington J.C."/>
            <person name="Chawner M."/>
            <person name="Conti L."/>
            <person name="Costanzo S."/>
            <person name="Ewan R."/>
            <person name="Fahlgren N."/>
            <person name="Fischbach M.A."/>
            <person name="Fugelstad J."/>
            <person name="Gilroy E.M."/>
            <person name="Gnerre S."/>
            <person name="Green P.J."/>
            <person name="Grenville-Briggs L.J."/>
            <person name="Griffith J."/>
            <person name="Grunwald N.J."/>
            <person name="Horn K."/>
            <person name="Horner N.R."/>
            <person name="Hu C.H."/>
            <person name="Huitema E."/>
            <person name="Jeong D.H."/>
            <person name="Jones A.M."/>
            <person name="Jones J.D."/>
            <person name="Jones R.W."/>
            <person name="Karlsson E.K."/>
            <person name="Kunjeti S.G."/>
            <person name="Lamour K."/>
            <person name="Liu Z."/>
            <person name="Ma L."/>
            <person name="Maclean D."/>
            <person name="Chibucos M.C."/>
            <person name="McDonald H."/>
            <person name="McWalters J."/>
            <person name="Meijer H.J."/>
            <person name="Morgan W."/>
            <person name="Morris P.F."/>
            <person name="Munro C.A."/>
            <person name="O'Neill K."/>
            <person name="Ospina-Giraldo M."/>
            <person name="Pinzon A."/>
            <person name="Pritchard L."/>
            <person name="Ramsahoye B."/>
            <person name="Ren Q."/>
            <person name="Restrepo S."/>
            <person name="Roy S."/>
            <person name="Sadanandom A."/>
            <person name="Savidor A."/>
            <person name="Schornack S."/>
            <person name="Schwartz D.C."/>
            <person name="Schumann U.D."/>
            <person name="Schwessinger B."/>
            <person name="Seyer L."/>
            <person name="Sharpe T."/>
            <person name="Silvar C."/>
            <person name="Song J."/>
            <person name="Studholme D.J."/>
            <person name="Sykes S."/>
            <person name="Thines M."/>
            <person name="van de Vondervoort P.J."/>
            <person name="Phuntumart V."/>
            <person name="Wawra S."/>
            <person name="Weide R."/>
            <person name="Win J."/>
            <person name="Young C."/>
            <person name="Zhou S."/>
            <person name="Fry W."/>
            <person name="Meyers B.C."/>
            <person name="van West P."/>
            <person name="Ristaino J."/>
            <person name="Govers F."/>
            <person name="Birch P.R."/>
            <person name="Whisson S.C."/>
            <person name="Judelson H.S."/>
            <person name="Nusbaum C."/>
        </authorList>
    </citation>
    <scope>NUCLEOTIDE SEQUENCE [LARGE SCALE GENOMIC DNA]</scope>
    <source>
        <strain evidence="3">T30-4</strain>
    </source>
</reference>
<dbReference type="OrthoDB" id="63702at2759"/>
<dbReference type="Proteomes" id="UP000006643">
    <property type="component" value="Unassembled WGS sequence"/>
</dbReference>
<evidence type="ECO:0000256" key="1">
    <source>
        <dbReference type="SAM" id="MobiDB-lite"/>
    </source>
</evidence>
<feature type="region of interest" description="Disordered" evidence="1">
    <location>
        <begin position="120"/>
        <end position="170"/>
    </location>
</feature>
<dbReference type="InParanoid" id="D0NNM3"/>
<feature type="compositionally biased region" description="Basic residues" evidence="1">
    <location>
        <begin position="134"/>
        <end position="152"/>
    </location>
</feature>
<accession>D0NNM3</accession>
<gene>
    <name evidence="2" type="ORF">PITG_14097</name>
</gene>
<organism evidence="2 3">
    <name type="scientific">Phytophthora infestans (strain T30-4)</name>
    <name type="common">Potato late blight agent</name>
    <dbReference type="NCBI Taxonomy" id="403677"/>
    <lineage>
        <taxon>Eukaryota</taxon>
        <taxon>Sar</taxon>
        <taxon>Stramenopiles</taxon>
        <taxon>Oomycota</taxon>
        <taxon>Peronosporomycetes</taxon>
        <taxon>Peronosporales</taxon>
        <taxon>Peronosporaceae</taxon>
        <taxon>Phytophthora</taxon>
    </lineage>
</organism>
<keyword evidence="3" id="KW-1185">Reference proteome</keyword>
<dbReference type="HOGENOM" id="CLU_552634_0_0_1"/>
<proteinExistence type="predicted"/>
<evidence type="ECO:0000313" key="2">
    <source>
        <dbReference type="EMBL" id="EEY62194.1"/>
    </source>
</evidence>
<feature type="compositionally biased region" description="Basic and acidic residues" evidence="1">
    <location>
        <begin position="158"/>
        <end position="167"/>
    </location>
</feature>
<dbReference type="OMA" id="CGWHEKR"/>
<protein>
    <submittedName>
        <fullName evidence="2">Uncharacterized protein</fullName>
    </submittedName>
</protein>
<dbReference type="RefSeq" id="XP_002899225.1">
    <property type="nucleotide sequence ID" value="XM_002899179.1"/>
</dbReference>
<dbReference type="GeneID" id="9468312"/>
<dbReference type="AlphaFoldDB" id="D0NNM3"/>
<dbReference type="eggNOG" id="ENOG502RX87">
    <property type="taxonomic scope" value="Eukaryota"/>
</dbReference>
<dbReference type="KEGG" id="pif:PITG_14097"/>
<name>D0NNM3_PHYIT</name>
<evidence type="ECO:0000313" key="3">
    <source>
        <dbReference type="Proteomes" id="UP000006643"/>
    </source>
</evidence>
<dbReference type="VEuPathDB" id="FungiDB:PITG_14097"/>
<dbReference type="EMBL" id="DS028149">
    <property type="protein sequence ID" value="EEY62194.1"/>
    <property type="molecule type" value="Genomic_DNA"/>
</dbReference>
<sequence>MLDLMQALHHAPSTDTELSGLMLSDEELGELGLEQLEHNADAAVMAIMLPGTLSEDEQGSPRDQEQDELDSLWSAALDLVCGELSESGPDEVMTMMMEPEASMHADALFPSSSVAPLPPLGLRNALVPPSTTEKKRRGRKPSAKAKEKKPKRPPPNEAKARLRSYERRSRHKREYTMMTMKETVAAMESRIRELCEGVKSESPTRQKISELTMEATHLTNHNYSLRKALDDHRFFHSMLQLEYDHRETTSDSVADELFDLHTPRSWRPMEEATCLRLMRDSFLEIEAFSNSEDFVTSGLEICGWREKRKLVGNNVNFMFHKKFAKDCSEDLAARSWEMRAVQDQVTRYFGLSLEVKVEVLQRFENDVVVVRRKIKHTVDGWVHHTIYLLFRTKTPDGHLVCIRDMNPEDANDLNIMSGAATPPSQCVIWSKAFIWWKFTTLPEEKGHRIRGFEVEYGGSLGSATSADAAFWMREVLVLALRWENLVVGPLITLG</sequence>